<dbReference type="InterPro" id="IPR054331">
    <property type="entry name" value="LiaF_TM"/>
</dbReference>
<feature type="transmembrane region" description="Helical" evidence="1">
    <location>
        <begin position="75"/>
        <end position="93"/>
    </location>
</feature>
<evidence type="ECO:0000259" key="2">
    <source>
        <dbReference type="Pfam" id="PF22570"/>
    </source>
</evidence>
<feature type="domain" description="LiaF transmembrane" evidence="2">
    <location>
        <begin position="26"/>
        <end position="116"/>
    </location>
</feature>
<comment type="caution">
    <text evidence="3">The sequence shown here is derived from an EMBL/GenBank/DDBJ whole genome shotgun (WGS) entry which is preliminary data.</text>
</comment>
<dbReference type="Proteomes" id="UP001210231">
    <property type="component" value="Unassembled WGS sequence"/>
</dbReference>
<organism evidence="3 4">
    <name type="scientific">Polluticaenibacter yanchengensis</name>
    <dbReference type="NCBI Taxonomy" id="3014562"/>
    <lineage>
        <taxon>Bacteria</taxon>
        <taxon>Pseudomonadati</taxon>
        <taxon>Bacteroidota</taxon>
        <taxon>Chitinophagia</taxon>
        <taxon>Chitinophagales</taxon>
        <taxon>Chitinophagaceae</taxon>
        <taxon>Polluticaenibacter</taxon>
    </lineage>
</organism>
<gene>
    <name evidence="3" type="ORF">O3P16_01495</name>
</gene>
<dbReference type="RefSeq" id="WP_407029798.1">
    <property type="nucleotide sequence ID" value="NZ_JAQGEF010000001.1"/>
</dbReference>
<dbReference type="Pfam" id="PF22570">
    <property type="entry name" value="LiaF-TM"/>
    <property type="match status" value="1"/>
</dbReference>
<keyword evidence="1" id="KW-0472">Membrane</keyword>
<protein>
    <recommendedName>
        <fullName evidence="2">LiaF transmembrane domain-containing protein</fullName>
    </recommendedName>
</protein>
<accession>A0ABT4UGL5</accession>
<feature type="transmembrane region" description="Helical" evidence="1">
    <location>
        <begin position="26"/>
        <end position="44"/>
    </location>
</feature>
<proteinExistence type="predicted"/>
<evidence type="ECO:0000313" key="4">
    <source>
        <dbReference type="Proteomes" id="UP001210231"/>
    </source>
</evidence>
<evidence type="ECO:0000256" key="1">
    <source>
        <dbReference type="SAM" id="Phobius"/>
    </source>
</evidence>
<keyword evidence="1" id="KW-1133">Transmembrane helix</keyword>
<feature type="transmembrane region" description="Helical" evidence="1">
    <location>
        <begin position="99"/>
        <end position="118"/>
    </location>
</feature>
<dbReference type="EMBL" id="JAQGEF010000001">
    <property type="protein sequence ID" value="MDA3613467.1"/>
    <property type="molecule type" value="Genomic_DNA"/>
</dbReference>
<keyword evidence="1" id="KW-0812">Transmembrane</keyword>
<evidence type="ECO:0000313" key="3">
    <source>
        <dbReference type="EMBL" id="MDA3613467.1"/>
    </source>
</evidence>
<name>A0ABT4UGL5_9BACT</name>
<sequence length="127" mass="14648">MSSTPTQKTNNYTSNLFKTDSESRSLLGVGFLFIGIIILVNQFFLFDKKLIKWDFIILCIGLVKLLRNQSKNQNWFYFILVGGTFFINRMLDLQIPKQLLWAIDFIAIGTFIIAKGFLNKGQENNTI</sequence>
<reference evidence="3 4" key="1">
    <citation type="submission" date="2022-12" db="EMBL/GenBank/DDBJ databases">
        <title>Chitinophagaceae gen. sp. nov., a new member of the family Chitinophagaceae, isolated from soil in a chemical factory.</title>
        <authorList>
            <person name="Ke Z."/>
        </authorList>
    </citation>
    <scope>NUCLEOTIDE SEQUENCE [LARGE SCALE GENOMIC DNA]</scope>
    <source>
        <strain evidence="3 4">LY-5</strain>
    </source>
</reference>
<keyword evidence="4" id="KW-1185">Reference proteome</keyword>